<keyword evidence="4 6" id="KW-0808">Transferase</keyword>
<name>A0A317CLW8_9GAMM</name>
<comment type="cofactor">
    <cofactor evidence="1 6">
        <name>pyridoxal 5'-phosphate</name>
        <dbReference type="ChEBI" id="CHEBI:597326"/>
    </cofactor>
</comment>
<comment type="caution">
    <text evidence="9">The sequence shown here is derived from an EMBL/GenBank/DDBJ whole genome shotgun (WGS) entry which is preliminary data.</text>
</comment>
<evidence type="ECO:0000259" key="8">
    <source>
        <dbReference type="Pfam" id="PF00155"/>
    </source>
</evidence>
<sequence length="402" mass="43195">MSFQASRLDPVRPSASAATSQRARELRAEGHEVIDLGLGEPDFDTPMHIIEAAHQAALNGQTKYPPNGGTDTLKKAIIAKFKRDNQLHFTPSEIIVSNGAKQIIFGALMSTLEADQEVLLCAPYFDSYENIVLAIGGQPKFIRCDADNSFRLTPAALEAAISDNTRWLIFNSPSNPAGAMYSDDELLALGAVLARHPQVLVLADEIYEHIIFDDRKYSSLAALSPNLREQVLTVNGVSKAYAMTGWRIGYGAGPEQLISAMTKMQSLISSGACSIAQAAAAAALNGPQDEVERFRQAFEKRRDLVVNAVADIPGLTLDAPGGAFYALIGCEALMNSTTPDGGIIENDAEFVAYIMDTAQVATVPGSAYGLSPFFRISMANSETNLSEALRRIASCVAQLKHP</sequence>
<dbReference type="InterPro" id="IPR015421">
    <property type="entry name" value="PyrdxlP-dep_Trfase_major"/>
</dbReference>
<dbReference type="InterPro" id="IPR004839">
    <property type="entry name" value="Aminotransferase_I/II_large"/>
</dbReference>
<dbReference type="InterPro" id="IPR050596">
    <property type="entry name" value="AspAT/PAT-like"/>
</dbReference>
<evidence type="ECO:0000256" key="7">
    <source>
        <dbReference type="SAM" id="MobiDB-lite"/>
    </source>
</evidence>
<dbReference type="GO" id="GO:0030170">
    <property type="term" value="F:pyridoxal phosphate binding"/>
    <property type="evidence" value="ECO:0007669"/>
    <property type="project" value="InterPro"/>
</dbReference>
<dbReference type="PANTHER" id="PTHR46383:SF1">
    <property type="entry name" value="ASPARTATE AMINOTRANSFERASE"/>
    <property type="match status" value="1"/>
</dbReference>
<dbReference type="FunFam" id="3.40.640.10:FF:000033">
    <property type="entry name" value="Aspartate aminotransferase"/>
    <property type="match status" value="1"/>
</dbReference>
<accession>A0A317CLW8</accession>
<evidence type="ECO:0000256" key="5">
    <source>
        <dbReference type="ARBA" id="ARBA00022898"/>
    </source>
</evidence>
<evidence type="ECO:0000256" key="1">
    <source>
        <dbReference type="ARBA" id="ARBA00001933"/>
    </source>
</evidence>
<reference evidence="9 10" key="1">
    <citation type="submission" date="2018-05" db="EMBL/GenBank/DDBJ databases">
        <title>Leucothrix arctica sp. nov., isolated from Arctic seawater.</title>
        <authorList>
            <person name="Choi A."/>
            <person name="Baek K."/>
        </authorList>
    </citation>
    <scope>NUCLEOTIDE SEQUENCE [LARGE SCALE GENOMIC DNA]</scope>
    <source>
        <strain evidence="9 10">JCM 18388</strain>
    </source>
</reference>
<protein>
    <recommendedName>
        <fullName evidence="6">Aminotransferase</fullName>
        <ecNumber evidence="6">2.6.1.-</ecNumber>
    </recommendedName>
</protein>
<dbReference type="SUPFAM" id="SSF53383">
    <property type="entry name" value="PLP-dependent transferases"/>
    <property type="match status" value="1"/>
</dbReference>
<dbReference type="Proteomes" id="UP000245539">
    <property type="component" value="Unassembled WGS sequence"/>
</dbReference>
<dbReference type="PROSITE" id="PS00105">
    <property type="entry name" value="AA_TRANSFER_CLASS_1"/>
    <property type="match status" value="1"/>
</dbReference>
<keyword evidence="5" id="KW-0663">Pyridoxal phosphate</keyword>
<dbReference type="CDD" id="cd00609">
    <property type="entry name" value="AAT_like"/>
    <property type="match status" value="1"/>
</dbReference>
<dbReference type="EMBL" id="QGKM01000013">
    <property type="protein sequence ID" value="PWQ99207.1"/>
    <property type="molecule type" value="Genomic_DNA"/>
</dbReference>
<evidence type="ECO:0000256" key="2">
    <source>
        <dbReference type="ARBA" id="ARBA00007441"/>
    </source>
</evidence>
<dbReference type="InterPro" id="IPR004838">
    <property type="entry name" value="NHTrfase_class1_PyrdxlP-BS"/>
</dbReference>
<comment type="similarity">
    <text evidence="2 6">Belongs to the class-I pyridoxal-phosphate-dependent aminotransferase family.</text>
</comment>
<dbReference type="AlphaFoldDB" id="A0A317CLW8"/>
<dbReference type="Gene3D" id="3.90.1150.10">
    <property type="entry name" value="Aspartate Aminotransferase, domain 1"/>
    <property type="match status" value="1"/>
</dbReference>
<keyword evidence="10" id="KW-1185">Reference proteome</keyword>
<dbReference type="InterPro" id="IPR015422">
    <property type="entry name" value="PyrdxlP-dep_Trfase_small"/>
</dbReference>
<keyword evidence="3 6" id="KW-0032">Aminotransferase</keyword>
<organism evidence="9 10">
    <name type="scientific">Leucothrix pacifica</name>
    <dbReference type="NCBI Taxonomy" id="1247513"/>
    <lineage>
        <taxon>Bacteria</taxon>
        <taxon>Pseudomonadati</taxon>
        <taxon>Pseudomonadota</taxon>
        <taxon>Gammaproteobacteria</taxon>
        <taxon>Thiotrichales</taxon>
        <taxon>Thiotrichaceae</taxon>
        <taxon>Leucothrix</taxon>
    </lineage>
</organism>
<dbReference type="Pfam" id="PF00155">
    <property type="entry name" value="Aminotran_1_2"/>
    <property type="match status" value="1"/>
</dbReference>
<gene>
    <name evidence="9" type="ORF">DKW60_07210</name>
</gene>
<feature type="region of interest" description="Disordered" evidence="7">
    <location>
        <begin position="1"/>
        <end position="26"/>
    </location>
</feature>
<dbReference type="GO" id="GO:0008483">
    <property type="term" value="F:transaminase activity"/>
    <property type="evidence" value="ECO:0007669"/>
    <property type="project" value="UniProtKB-KW"/>
</dbReference>
<evidence type="ECO:0000256" key="6">
    <source>
        <dbReference type="RuleBase" id="RU000481"/>
    </source>
</evidence>
<dbReference type="GO" id="GO:0006520">
    <property type="term" value="P:amino acid metabolic process"/>
    <property type="evidence" value="ECO:0007669"/>
    <property type="project" value="InterPro"/>
</dbReference>
<dbReference type="PANTHER" id="PTHR46383">
    <property type="entry name" value="ASPARTATE AMINOTRANSFERASE"/>
    <property type="match status" value="1"/>
</dbReference>
<feature type="domain" description="Aminotransferase class I/classII large" evidence="8">
    <location>
        <begin position="32"/>
        <end position="392"/>
    </location>
</feature>
<evidence type="ECO:0000256" key="4">
    <source>
        <dbReference type="ARBA" id="ARBA00022679"/>
    </source>
</evidence>
<dbReference type="Gene3D" id="3.40.640.10">
    <property type="entry name" value="Type I PLP-dependent aspartate aminotransferase-like (Major domain)"/>
    <property type="match status" value="1"/>
</dbReference>
<dbReference type="RefSeq" id="WP_109836968.1">
    <property type="nucleotide sequence ID" value="NZ_QGKM01000013.1"/>
</dbReference>
<dbReference type="InterPro" id="IPR015424">
    <property type="entry name" value="PyrdxlP-dep_Trfase"/>
</dbReference>
<dbReference type="OrthoDB" id="9803354at2"/>
<evidence type="ECO:0000313" key="10">
    <source>
        <dbReference type="Proteomes" id="UP000245539"/>
    </source>
</evidence>
<proteinExistence type="inferred from homology"/>
<dbReference type="EC" id="2.6.1.-" evidence="6"/>
<evidence type="ECO:0000313" key="9">
    <source>
        <dbReference type="EMBL" id="PWQ99207.1"/>
    </source>
</evidence>
<evidence type="ECO:0000256" key="3">
    <source>
        <dbReference type="ARBA" id="ARBA00022576"/>
    </source>
</evidence>